<accession>A0ABT0Z851</accession>
<sequence length="136" mass="13795">MTGWDVDAAGVYKVLSDCGIFAKNMSDAGSAMQGNLEAAASDAGTLTYQAYGPYASTAGLVGSGLAQFLKHWGHDLEYIAKRTSSSLNGAGQATYAYTVGSLEQAANAQREAAKEPKVDLPGAGRTGGAGQGAKGQ</sequence>
<evidence type="ECO:0000313" key="2">
    <source>
        <dbReference type="EMBL" id="MCN9239944.1"/>
    </source>
</evidence>
<feature type="region of interest" description="Disordered" evidence="1">
    <location>
        <begin position="107"/>
        <end position="136"/>
    </location>
</feature>
<dbReference type="Pfam" id="PF20117">
    <property type="entry name" value="DUF6507"/>
    <property type="match status" value="1"/>
</dbReference>
<proteinExistence type="predicted"/>
<dbReference type="InterPro" id="IPR045436">
    <property type="entry name" value="DUF6507"/>
</dbReference>
<name>A0ABT0Z851_9ACTN</name>
<dbReference type="RefSeq" id="WP_252422158.1">
    <property type="nucleotide sequence ID" value="NZ_JAMWMR010000002.1"/>
</dbReference>
<keyword evidence="3" id="KW-1185">Reference proteome</keyword>
<evidence type="ECO:0000313" key="3">
    <source>
        <dbReference type="Proteomes" id="UP001523219"/>
    </source>
</evidence>
<dbReference type="EMBL" id="JAMWMR010000002">
    <property type="protein sequence ID" value="MCN9239944.1"/>
    <property type="molecule type" value="Genomic_DNA"/>
</dbReference>
<evidence type="ECO:0000256" key="1">
    <source>
        <dbReference type="SAM" id="MobiDB-lite"/>
    </source>
</evidence>
<comment type="caution">
    <text evidence="2">The sequence shown here is derived from an EMBL/GenBank/DDBJ whole genome shotgun (WGS) entry which is preliminary data.</text>
</comment>
<gene>
    <name evidence="2" type="ORF">NGF19_03930</name>
</gene>
<feature type="compositionally biased region" description="Gly residues" evidence="1">
    <location>
        <begin position="124"/>
        <end position="136"/>
    </location>
</feature>
<organism evidence="2 3">
    <name type="scientific">Streptomyces macrolidinus</name>
    <dbReference type="NCBI Taxonomy" id="2952607"/>
    <lineage>
        <taxon>Bacteria</taxon>
        <taxon>Bacillati</taxon>
        <taxon>Actinomycetota</taxon>
        <taxon>Actinomycetes</taxon>
        <taxon>Kitasatosporales</taxon>
        <taxon>Streptomycetaceae</taxon>
        <taxon>Streptomyces</taxon>
    </lineage>
</organism>
<dbReference type="Proteomes" id="UP001523219">
    <property type="component" value="Unassembled WGS sequence"/>
</dbReference>
<reference evidence="2 3" key="1">
    <citation type="submission" date="2022-05" db="EMBL/GenBank/DDBJ databases">
        <title>Streptomyces sp. nov. RY43-2 isolated from soil of a peat swamp forest.</title>
        <authorList>
            <person name="Kanchanasin P."/>
            <person name="Tanasupawat S."/>
            <person name="Phongsopitanun W."/>
        </authorList>
    </citation>
    <scope>NUCLEOTIDE SEQUENCE [LARGE SCALE GENOMIC DNA]</scope>
    <source>
        <strain evidence="2 3">RY43-2</strain>
    </source>
</reference>
<protein>
    <submittedName>
        <fullName evidence="2">DUF6507 family protein</fullName>
    </submittedName>
</protein>